<organism evidence="2 3">
    <name type="scientific">Theropithecus gelada</name>
    <name type="common">Gelada baboon</name>
    <dbReference type="NCBI Taxonomy" id="9565"/>
    <lineage>
        <taxon>Eukaryota</taxon>
        <taxon>Metazoa</taxon>
        <taxon>Chordata</taxon>
        <taxon>Craniata</taxon>
        <taxon>Vertebrata</taxon>
        <taxon>Euteleostomi</taxon>
        <taxon>Mammalia</taxon>
        <taxon>Eutheria</taxon>
        <taxon>Euarchontoglires</taxon>
        <taxon>Primates</taxon>
        <taxon>Haplorrhini</taxon>
        <taxon>Catarrhini</taxon>
        <taxon>Cercopithecidae</taxon>
        <taxon>Cercopithecinae</taxon>
        <taxon>Theropithecus</taxon>
    </lineage>
</organism>
<reference evidence="2" key="3">
    <citation type="submission" date="2025-09" db="UniProtKB">
        <authorList>
            <consortium name="Ensembl"/>
        </authorList>
    </citation>
    <scope>IDENTIFICATION</scope>
</reference>
<evidence type="ECO:0000256" key="1">
    <source>
        <dbReference type="SAM" id="Phobius"/>
    </source>
</evidence>
<evidence type="ECO:0000313" key="2">
    <source>
        <dbReference type="Ensembl" id="ENSTGEP00000013998.1"/>
    </source>
</evidence>
<dbReference type="Ensembl" id="ENSTGET00000016786.1">
    <property type="protein sequence ID" value="ENSTGEP00000013998.1"/>
    <property type="gene ID" value="ENSTGEG00000011362.1"/>
</dbReference>
<dbReference type="PRINTS" id="PR02045">
    <property type="entry name" value="F138DOMAIN"/>
</dbReference>
<keyword evidence="1" id="KW-0472">Membrane</keyword>
<reference evidence="2" key="1">
    <citation type="submission" date="2018-05" db="EMBL/GenBank/DDBJ databases">
        <title>Whole genome of Theropithecus gelada.</title>
        <authorList>
            <person name="Chiou K.L."/>
            <person name="Snyder-Mackler N."/>
        </authorList>
    </citation>
    <scope>NUCLEOTIDE SEQUENCE [LARGE SCALE GENOMIC DNA]</scope>
</reference>
<keyword evidence="3" id="KW-1185">Reference proteome</keyword>
<dbReference type="Proteomes" id="UP000694411">
    <property type="component" value="Chromosome X"/>
</dbReference>
<name>A0A8D2F2Y8_THEGE</name>
<keyword evidence="1" id="KW-0812">Transmembrane</keyword>
<dbReference type="PANTHER" id="PTHR12138">
    <property type="entry name" value="PRIMATE-EXPANDED PROTEIN FAMILY"/>
    <property type="match status" value="1"/>
</dbReference>
<sequence length="118" mass="12888">QSRLTEASTSWAQAILPFHDSPASASQVAGITGMSHHARLIFVFLVETGFLHVGQAGLELLTSSDPPALASQNAGIISMSHHAQPLCNFLYQMKSKSPCDRLFLCLILFIYLFIGDRK</sequence>
<proteinExistence type="predicted"/>
<reference evidence="2" key="2">
    <citation type="submission" date="2025-08" db="UniProtKB">
        <authorList>
            <consortium name="Ensembl"/>
        </authorList>
    </citation>
    <scope>IDENTIFICATION</scope>
</reference>
<protein>
    <submittedName>
        <fullName evidence="2">Uncharacterized protein</fullName>
    </submittedName>
</protein>
<keyword evidence="1" id="KW-1133">Transmembrane helix</keyword>
<dbReference type="AlphaFoldDB" id="A0A8D2F2Y8"/>
<dbReference type="PANTHER" id="PTHR12138:SF162">
    <property type="entry name" value="CHROMOSOME UNDETERMINED SCAFFOLD_275, WHOLE GENOME SHOTGUN SEQUENCE"/>
    <property type="match status" value="1"/>
</dbReference>
<evidence type="ECO:0000313" key="3">
    <source>
        <dbReference type="Proteomes" id="UP000694411"/>
    </source>
</evidence>
<feature type="transmembrane region" description="Helical" evidence="1">
    <location>
        <begin position="98"/>
        <end position="114"/>
    </location>
</feature>
<accession>A0A8D2F2Y8</accession>